<dbReference type="Pfam" id="PF04488">
    <property type="entry name" value="Gly_transf_sug"/>
    <property type="match status" value="1"/>
</dbReference>
<dbReference type="EMBL" id="CP033969">
    <property type="protein sequence ID" value="AZG14841.1"/>
    <property type="molecule type" value="Genomic_DNA"/>
</dbReference>
<keyword evidence="1" id="KW-0808">Transferase</keyword>
<dbReference type="RefSeq" id="WP_124684595.1">
    <property type="nucleotide sequence ID" value="NZ_CP033969.1"/>
</dbReference>
<evidence type="ECO:0000256" key="1">
    <source>
        <dbReference type="ARBA" id="ARBA00022679"/>
    </source>
</evidence>
<dbReference type="Pfam" id="PF14559">
    <property type="entry name" value="TPR_19"/>
    <property type="match status" value="1"/>
</dbReference>
<dbReference type="InterPro" id="IPR011990">
    <property type="entry name" value="TPR-like_helical_dom_sf"/>
</dbReference>
<dbReference type="PANTHER" id="PTHR32385">
    <property type="entry name" value="MANNOSYL PHOSPHORYLINOSITOL CERAMIDE SYNTHASE"/>
    <property type="match status" value="1"/>
</dbReference>
<dbReference type="KEGG" id="cpau:EHF44_16210"/>
<dbReference type="SUPFAM" id="SSF48452">
    <property type="entry name" value="TPR-like"/>
    <property type="match status" value="1"/>
</dbReference>
<proteinExistence type="predicted"/>
<dbReference type="GO" id="GO:0051999">
    <property type="term" value="P:mannosyl-inositol phosphorylceramide biosynthetic process"/>
    <property type="evidence" value="ECO:0007669"/>
    <property type="project" value="TreeGrafter"/>
</dbReference>
<dbReference type="GO" id="GO:0016020">
    <property type="term" value="C:membrane"/>
    <property type="evidence" value="ECO:0007669"/>
    <property type="project" value="GOC"/>
</dbReference>
<dbReference type="GO" id="GO:0000030">
    <property type="term" value="F:mannosyltransferase activity"/>
    <property type="evidence" value="ECO:0007669"/>
    <property type="project" value="TreeGrafter"/>
</dbReference>
<accession>A0A3G8H2V2</accession>
<dbReference type="Gene3D" id="3.90.550.20">
    <property type="match status" value="1"/>
</dbReference>
<dbReference type="Gene3D" id="1.25.40.10">
    <property type="entry name" value="Tetratricopeptide repeat domain"/>
    <property type="match status" value="2"/>
</dbReference>
<name>A0A3G8H2V2_9BURK</name>
<gene>
    <name evidence="2" type="ORF">EHF44_16210</name>
</gene>
<sequence length="566" mass="62601">MPEANATLQTDLAEAQSLAEAGRFDAALDAYRRILDTDESCTLAWYRKGLLHRHNGETRLAMVALRRCISLSATDPWPRFQLAQMLWSTGIARRWEALRLFTSAFELDPHCAEFRLNLGNALASMQMLGRAAHILAPLPASLPSWWAAARDNAIAAWRAARHEARQRLAARRHADGERSTLPDTLRLAGLLGQIGKHRAAGSIARTVMRQHPHTWEAFAIHADVLARDTGPAAAVAFLDSIRWLFGGQAAFEIATARLRYEVGENDVAWRLLTPALRRVSQESRALASSVLLALNEGELLLEHCREWMHDAPDDTAPFMFALAAQHASGRLQTFREGTGARHVDGGVPAATTLVQFWDTPSPPPEVMDAMSSWSAMNPGLRHIVFDDASARAYILDRYGEEAGASYDWCHHPAMKSDVFRIAYLASDGGIYVDADEYCRRPLAPILHALASVELVAARSADVAPYLYNAFLAARPRSDIVGRVLEQLLAQLARARRAGVRLDIWHATGPGILTRAVSHLLMSEPDACARVLLLTKGQYESFSEERDTMAYKQSTQGNWRLSDRAAP</sequence>
<reference evidence="3" key="1">
    <citation type="submission" date="2018-11" db="EMBL/GenBank/DDBJ databases">
        <title>FDA dAtabase for Regulatory Grade micrObial Sequences (FDA-ARGOS): Supporting development and validation of Infectious Disease Dx tests.</title>
        <authorList>
            <person name="Goldberg B."/>
            <person name="Campos J."/>
            <person name="Tallon L."/>
            <person name="Sadzewicz L."/>
            <person name="Zhao X."/>
            <person name="Vavikolanu K."/>
            <person name="Mehta A."/>
            <person name="Aluvathingal J."/>
            <person name="Nadendla S."/>
            <person name="Geyer C."/>
            <person name="Nandy P."/>
            <person name="Yan Y."/>
            <person name="Sichtig H."/>
        </authorList>
    </citation>
    <scope>NUCLEOTIDE SEQUENCE [LARGE SCALE GENOMIC DNA]</scope>
    <source>
        <strain evidence="3">FDAARGOS_614</strain>
    </source>
</reference>
<evidence type="ECO:0000313" key="2">
    <source>
        <dbReference type="EMBL" id="AZG14841.1"/>
    </source>
</evidence>
<dbReference type="InterPro" id="IPR051706">
    <property type="entry name" value="Glycosyltransferase_domain"/>
</dbReference>
<protein>
    <submittedName>
        <fullName evidence="2">Uncharacterized protein</fullName>
    </submittedName>
</protein>
<organism evidence="2 3">
    <name type="scientific">Cupriavidus pauculus</name>
    <dbReference type="NCBI Taxonomy" id="82633"/>
    <lineage>
        <taxon>Bacteria</taxon>
        <taxon>Pseudomonadati</taxon>
        <taxon>Pseudomonadota</taxon>
        <taxon>Betaproteobacteria</taxon>
        <taxon>Burkholderiales</taxon>
        <taxon>Burkholderiaceae</taxon>
        <taxon>Cupriavidus</taxon>
    </lineage>
</organism>
<dbReference type="InterPro" id="IPR007577">
    <property type="entry name" value="GlycoTrfase_DXD_sugar-bd_CS"/>
</dbReference>
<dbReference type="SUPFAM" id="SSF53448">
    <property type="entry name" value="Nucleotide-diphospho-sugar transferases"/>
    <property type="match status" value="1"/>
</dbReference>
<dbReference type="InterPro" id="IPR029044">
    <property type="entry name" value="Nucleotide-diphossugar_trans"/>
</dbReference>
<dbReference type="AlphaFoldDB" id="A0A3G8H2V2"/>
<dbReference type="OrthoDB" id="9814129at2"/>
<evidence type="ECO:0000313" key="3">
    <source>
        <dbReference type="Proteomes" id="UP000270411"/>
    </source>
</evidence>
<dbReference type="PANTHER" id="PTHR32385:SF15">
    <property type="entry name" value="INOSITOL PHOSPHOCERAMIDE MANNOSYLTRANSFERASE 1"/>
    <property type="match status" value="1"/>
</dbReference>
<dbReference type="Proteomes" id="UP000270411">
    <property type="component" value="Chromosome 1"/>
</dbReference>
<dbReference type="Pfam" id="PF13432">
    <property type="entry name" value="TPR_16"/>
    <property type="match status" value="1"/>
</dbReference>